<reference evidence="2 3" key="1">
    <citation type="submission" date="2024-06" db="EMBL/GenBank/DDBJ databases">
        <title>The Natural Products Discovery Center: Release of the First 8490 Sequenced Strains for Exploring Actinobacteria Biosynthetic Diversity.</title>
        <authorList>
            <person name="Kalkreuter E."/>
            <person name="Kautsar S.A."/>
            <person name="Yang D."/>
            <person name="Bader C.D."/>
            <person name="Teijaro C.N."/>
            <person name="Fluegel L."/>
            <person name="Davis C.M."/>
            <person name="Simpson J.R."/>
            <person name="Lauterbach L."/>
            <person name="Steele A.D."/>
            <person name="Gui C."/>
            <person name="Meng S."/>
            <person name="Li G."/>
            <person name="Viehrig K."/>
            <person name="Ye F."/>
            <person name="Su P."/>
            <person name="Kiefer A.F."/>
            <person name="Nichols A."/>
            <person name="Cepeda A.J."/>
            <person name="Yan W."/>
            <person name="Fan B."/>
            <person name="Jiang Y."/>
            <person name="Adhikari A."/>
            <person name="Zheng C.-J."/>
            <person name="Schuster L."/>
            <person name="Cowan T.M."/>
            <person name="Smanski M.J."/>
            <person name="Chevrette M.G."/>
            <person name="De Carvalho L.P.S."/>
            <person name="Shen B."/>
        </authorList>
    </citation>
    <scope>NUCLEOTIDE SEQUENCE [LARGE SCALE GENOMIC DNA]</scope>
    <source>
        <strain evidence="2 3">NPDC001166</strain>
    </source>
</reference>
<dbReference type="InterPro" id="IPR036182">
    <property type="entry name" value="PCuAC_sf"/>
</dbReference>
<feature type="transmembrane region" description="Helical" evidence="1">
    <location>
        <begin position="21"/>
        <end position="45"/>
    </location>
</feature>
<dbReference type="SUPFAM" id="SSF110087">
    <property type="entry name" value="DR1885-like metal-binding protein"/>
    <property type="match status" value="1"/>
</dbReference>
<dbReference type="InterPro" id="IPR007410">
    <property type="entry name" value="LpqE-like"/>
</dbReference>
<dbReference type="PANTHER" id="PTHR36302:SF1">
    <property type="entry name" value="COPPER CHAPERONE PCU(A)C"/>
    <property type="match status" value="1"/>
</dbReference>
<dbReference type="Gene3D" id="2.60.40.1890">
    <property type="entry name" value="PCu(A)C copper chaperone"/>
    <property type="match status" value="1"/>
</dbReference>
<organism evidence="2 3">
    <name type="scientific">Streptomyces sp. 900105245</name>
    <dbReference type="NCBI Taxonomy" id="3154379"/>
    <lineage>
        <taxon>Bacteria</taxon>
        <taxon>Bacillati</taxon>
        <taxon>Actinomycetota</taxon>
        <taxon>Actinomycetes</taxon>
        <taxon>Kitasatosporales</taxon>
        <taxon>Streptomycetaceae</taxon>
        <taxon>Streptomyces</taxon>
    </lineage>
</organism>
<evidence type="ECO:0000313" key="2">
    <source>
        <dbReference type="EMBL" id="MER6427693.1"/>
    </source>
</evidence>
<dbReference type="RefSeq" id="WP_352063122.1">
    <property type="nucleotide sequence ID" value="NZ_JBEPAZ010000005.1"/>
</dbReference>
<evidence type="ECO:0000313" key="3">
    <source>
        <dbReference type="Proteomes" id="UP001470023"/>
    </source>
</evidence>
<keyword evidence="1" id="KW-1133">Transmembrane helix</keyword>
<dbReference type="PANTHER" id="PTHR36302">
    <property type="entry name" value="BLR7088 PROTEIN"/>
    <property type="match status" value="1"/>
</dbReference>
<comment type="caution">
    <text evidence="2">The sequence shown here is derived from an EMBL/GenBank/DDBJ whole genome shotgun (WGS) entry which is preliminary data.</text>
</comment>
<evidence type="ECO:0000256" key="1">
    <source>
        <dbReference type="SAM" id="Phobius"/>
    </source>
</evidence>
<gene>
    <name evidence="2" type="ORF">ABT272_08075</name>
</gene>
<sequence length="180" mass="18130">MNGPLAGTIARLTGRGPLTDALLAALVPVAAAGLALAGLTAWVGAGHAGSPARIRVTEGRVLLPTGASPETAAFFRITNGGGSTDRLLGVTSPGVPGGVTLARHRMGAGATGYRDSIDAVEIPAGRTVAMSPHSVDLTVPVPAGAWRAGDRLSFTLTFRRGGRVRIPAVVVRPGTAAFRP</sequence>
<proteinExistence type="predicted"/>
<protein>
    <submittedName>
        <fullName evidence="2">Copper chaperone PCu(A)C</fullName>
    </submittedName>
</protein>
<dbReference type="Pfam" id="PF04314">
    <property type="entry name" value="PCuAC"/>
    <property type="match status" value="1"/>
</dbReference>
<keyword evidence="1" id="KW-0812">Transmembrane</keyword>
<keyword evidence="1" id="KW-0472">Membrane</keyword>
<keyword evidence="3" id="KW-1185">Reference proteome</keyword>
<accession>A0ABV1U1T5</accession>
<name>A0ABV1U1T5_9ACTN</name>
<dbReference type="Proteomes" id="UP001470023">
    <property type="component" value="Unassembled WGS sequence"/>
</dbReference>
<dbReference type="EMBL" id="JBEPAZ010000005">
    <property type="protein sequence ID" value="MER6427693.1"/>
    <property type="molecule type" value="Genomic_DNA"/>
</dbReference>
<dbReference type="InterPro" id="IPR058248">
    <property type="entry name" value="Lxx211020-like"/>
</dbReference>